<dbReference type="EMBL" id="DSEU01000008">
    <property type="protein sequence ID" value="HEM66290.1"/>
    <property type="molecule type" value="Genomic_DNA"/>
</dbReference>
<sequence>MESPETLLSSVLDKGRGVLRLKPNFVARFYPAYGRLGIKEIYAPGLGWYSERWLASCTTVLGSSVDGLSKDKLKGL</sequence>
<comment type="caution">
    <text evidence="1">The sequence shown here is derived from an EMBL/GenBank/DDBJ whole genome shotgun (WGS) entry which is preliminary data.</text>
</comment>
<organism evidence="1">
    <name type="scientific">Ignisphaera aggregans</name>
    <dbReference type="NCBI Taxonomy" id="334771"/>
    <lineage>
        <taxon>Archaea</taxon>
        <taxon>Thermoproteota</taxon>
        <taxon>Thermoprotei</taxon>
        <taxon>Desulfurococcales</taxon>
        <taxon>Desulfurococcaceae</taxon>
        <taxon>Ignisphaera</taxon>
    </lineage>
</organism>
<accession>A0A7J2U0D5</accession>
<proteinExistence type="predicted"/>
<dbReference type="AlphaFoldDB" id="A0A7J2U0D5"/>
<gene>
    <name evidence="1" type="ORF">ENO26_01765</name>
</gene>
<evidence type="ECO:0000313" key="1">
    <source>
        <dbReference type="EMBL" id="HEM66290.1"/>
    </source>
</evidence>
<name>A0A7J2U0D5_9CREN</name>
<protein>
    <submittedName>
        <fullName evidence="1">Uncharacterized protein</fullName>
    </submittedName>
</protein>
<reference evidence="1" key="1">
    <citation type="journal article" date="2020" name="mSystems">
        <title>Genome- and Community-Level Interaction Insights into Carbon Utilization and Element Cycling Functions of Hydrothermarchaeota in Hydrothermal Sediment.</title>
        <authorList>
            <person name="Zhou Z."/>
            <person name="Liu Y."/>
            <person name="Xu W."/>
            <person name="Pan J."/>
            <person name="Luo Z.H."/>
            <person name="Li M."/>
        </authorList>
    </citation>
    <scope>NUCLEOTIDE SEQUENCE [LARGE SCALE GENOMIC DNA]</scope>
    <source>
        <strain evidence="1">SpSt-125</strain>
    </source>
</reference>